<evidence type="ECO:0000256" key="4">
    <source>
        <dbReference type="ARBA" id="ARBA00022741"/>
    </source>
</evidence>
<dbReference type="GO" id="GO:0009443">
    <property type="term" value="P:pyridoxal 5'-phosphate salvage"/>
    <property type="evidence" value="ECO:0007669"/>
    <property type="project" value="InterPro"/>
</dbReference>
<dbReference type="GO" id="GO:0005524">
    <property type="term" value="F:ATP binding"/>
    <property type="evidence" value="ECO:0007669"/>
    <property type="project" value="UniProtKB-KW"/>
</dbReference>
<evidence type="ECO:0000256" key="1">
    <source>
        <dbReference type="ARBA" id="ARBA00008805"/>
    </source>
</evidence>
<keyword evidence="5" id="KW-0418">Kinase</keyword>
<gene>
    <name evidence="8" type="ORF">CU098_001209</name>
</gene>
<dbReference type="SUPFAM" id="SSF53613">
    <property type="entry name" value="Ribokinase-like"/>
    <property type="match status" value="1"/>
</dbReference>
<organism evidence="8 9">
    <name type="scientific">Rhizopus stolonifer</name>
    <name type="common">Rhizopus nigricans</name>
    <dbReference type="NCBI Taxonomy" id="4846"/>
    <lineage>
        <taxon>Eukaryota</taxon>
        <taxon>Fungi</taxon>
        <taxon>Fungi incertae sedis</taxon>
        <taxon>Mucoromycota</taxon>
        <taxon>Mucoromycotina</taxon>
        <taxon>Mucoromycetes</taxon>
        <taxon>Mucorales</taxon>
        <taxon>Mucorineae</taxon>
        <taxon>Rhizopodaceae</taxon>
        <taxon>Rhizopus</taxon>
    </lineage>
</organism>
<comment type="similarity">
    <text evidence="1">Belongs to the pyridoxine kinase family.</text>
</comment>
<dbReference type="EC" id="2.7.1.35" evidence="2"/>
<evidence type="ECO:0000259" key="7">
    <source>
        <dbReference type="Pfam" id="PF08543"/>
    </source>
</evidence>
<keyword evidence="4" id="KW-0547">Nucleotide-binding</keyword>
<name>A0A367KSX4_RHIST</name>
<sequence length="333" mass="37252">MTASDAMDLEPNHRVLSIQSHTVSGYCGNKAAVFPLQTLGFEVDILNTVQFSNHTGYPSWTGNRYSAQDVQDLLDGLEKNELMDDYTHLLTGYIGNYAILEKIEHLVQKLKAKHPDLLYVCDTVMGDCGQLYVSSEIVPLYRSIMKWADVVTPNQFEAETLTETDIHGLEDACLVASKLHQLGSPFVVITSLSLPLTDVPPEIQTESSTDQSLYCLTSQVLSNGTLDQHLISFPTYQGYFTGTGDLFSALTVARLQESLDQKTSWIEAIERVICSVNAITKKTWLYQQALAVNTKPSTAKSVRQCELRLIQGRNEIEHPELYLNVMKRMHVSK</sequence>
<keyword evidence="9" id="KW-1185">Reference proteome</keyword>
<reference evidence="8 9" key="1">
    <citation type="journal article" date="2018" name="G3 (Bethesda)">
        <title>Phylogenetic and Phylogenomic Definition of Rhizopus Species.</title>
        <authorList>
            <person name="Gryganskyi A.P."/>
            <person name="Golan J."/>
            <person name="Dolatabadi S."/>
            <person name="Mondo S."/>
            <person name="Robb S."/>
            <person name="Idnurm A."/>
            <person name="Muszewska A."/>
            <person name="Steczkiewicz K."/>
            <person name="Masonjones S."/>
            <person name="Liao H.L."/>
            <person name="Gajdeczka M.T."/>
            <person name="Anike F."/>
            <person name="Vuek A."/>
            <person name="Anishchenko I.M."/>
            <person name="Voigt K."/>
            <person name="de Hoog G.S."/>
            <person name="Smith M.E."/>
            <person name="Heitman J."/>
            <person name="Vilgalys R."/>
            <person name="Stajich J.E."/>
        </authorList>
    </citation>
    <scope>NUCLEOTIDE SEQUENCE [LARGE SCALE GENOMIC DNA]</scope>
    <source>
        <strain evidence="8 9">LSU 92-RS-03</strain>
    </source>
</reference>
<dbReference type="InterPro" id="IPR029056">
    <property type="entry name" value="Ribokinase-like"/>
</dbReference>
<dbReference type="Proteomes" id="UP000253551">
    <property type="component" value="Unassembled WGS sequence"/>
</dbReference>
<proteinExistence type="inferred from homology"/>
<evidence type="ECO:0000256" key="2">
    <source>
        <dbReference type="ARBA" id="ARBA00012104"/>
    </source>
</evidence>
<dbReference type="EMBL" id="PJQM01000420">
    <property type="protein sequence ID" value="RCI05309.1"/>
    <property type="molecule type" value="Genomic_DNA"/>
</dbReference>
<keyword evidence="3" id="KW-0808">Transferase</keyword>
<keyword evidence="6" id="KW-0067">ATP-binding</keyword>
<evidence type="ECO:0000256" key="3">
    <source>
        <dbReference type="ARBA" id="ARBA00022679"/>
    </source>
</evidence>
<evidence type="ECO:0000313" key="9">
    <source>
        <dbReference type="Proteomes" id="UP000253551"/>
    </source>
</evidence>
<comment type="caution">
    <text evidence="8">The sequence shown here is derived from an EMBL/GenBank/DDBJ whole genome shotgun (WGS) entry which is preliminary data.</text>
</comment>
<evidence type="ECO:0000256" key="5">
    <source>
        <dbReference type="ARBA" id="ARBA00022777"/>
    </source>
</evidence>
<dbReference type="InterPro" id="IPR004625">
    <property type="entry name" value="PyrdxlKinase"/>
</dbReference>
<dbReference type="InterPro" id="IPR013749">
    <property type="entry name" value="PM/HMP-P_kinase-1"/>
</dbReference>
<dbReference type="STRING" id="4846.A0A367KSX4"/>
<dbReference type="PANTHER" id="PTHR10534">
    <property type="entry name" value="PYRIDOXAL KINASE"/>
    <property type="match status" value="1"/>
</dbReference>
<dbReference type="Pfam" id="PF08543">
    <property type="entry name" value="Phos_pyr_kin"/>
    <property type="match status" value="1"/>
</dbReference>
<dbReference type="AlphaFoldDB" id="A0A367KSX4"/>
<evidence type="ECO:0000313" key="8">
    <source>
        <dbReference type="EMBL" id="RCI05309.1"/>
    </source>
</evidence>
<dbReference type="Gene3D" id="3.40.1190.20">
    <property type="match status" value="1"/>
</dbReference>
<dbReference type="GO" id="GO:0005829">
    <property type="term" value="C:cytosol"/>
    <property type="evidence" value="ECO:0007669"/>
    <property type="project" value="TreeGrafter"/>
</dbReference>
<dbReference type="OrthoDB" id="2104723at2759"/>
<protein>
    <recommendedName>
        <fullName evidence="2">pyridoxal kinase</fullName>
        <ecNumber evidence="2">2.7.1.35</ecNumber>
    </recommendedName>
</protein>
<feature type="domain" description="Pyridoxamine kinase/Phosphomethylpyrimidine kinase" evidence="7">
    <location>
        <begin position="91"/>
        <end position="271"/>
    </location>
</feature>
<dbReference type="GO" id="GO:0008478">
    <property type="term" value="F:pyridoxal kinase activity"/>
    <property type="evidence" value="ECO:0007669"/>
    <property type="project" value="UniProtKB-EC"/>
</dbReference>
<evidence type="ECO:0000256" key="6">
    <source>
        <dbReference type="ARBA" id="ARBA00022840"/>
    </source>
</evidence>
<dbReference type="NCBIfam" id="TIGR00687">
    <property type="entry name" value="pyridox_kin"/>
    <property type="match status" value="1"/>
</dbReference>
<accession>A0A367KSX4</accession>
<dbReference type="PANTHER" id="PTHR10534:SF2">
    <property type="entry name" value="PYRIDOXAL KINASE"/>
    <property type="match status" value="1"/>
</dbReference>
<dbReference type="CDD" id="cd01173">
    <property type="entry name" value="pyridoxal_pyridoxamine_kinase"/>
    <property type="match status" value="1"/>
</dbReference>